<feature type="transmembrane region" description="Helical" evidence="6">
    <location>
        <begin position="408"/>
        <end position="426"/>
    </location>
</feature>
<keyword evidence="2" id="KW-1003">Cell membrane</keyword>
<dbReference type="PROSITE" id="PS50850">
    <property type="entry name" value="MFS"/>
    <property type="match status" value="1"/>
</dbReference>
<keyword evidence="4 6" id="KW-1133">Transmembrane helix</keyword>
<evidence type="ECO:0000256" key="4">
    <source>
        <dbReference type="ARBA" id="ARBA00022989"/>
    </source>
</evidence>
<dbReference type="Gene3D" id="1.20.1250.20">
    <property type="entry name" value="MFS general substrate transporter like domains"/>
    <property type="match status" value="2"/>
</dbReference>
<dbReference type="Pfam" id="PF07690">
    <property type="entry name" value="MFS_1"/>
    <property type="match status" value="1"/>
</dbReference>
<dbReference type="AlphaFoldDB" id="A0A1I6GR42"/>
<evidence type="ECO:0000256" key="1">
    <source>
        <dbReference type="ARBA" id="ARBA00004651"/>
    </source>
</evidence>
<feature type="transmembrane region" description="Helical" evidence="6">
    <location>
        <begin position="184"/>
        <end position="204"/>
    </location>
</feature>
<evidence type="ECO:0000256" key="2">
    <source>
        <dbReference type="ARBA" id="ARBA00022475"/>
    </source>
</evidence>
<feature type="transmembrane region" description="Helical" evidence="6">
    <location>
        <begin position="95"/>
        <end position="115"/>
    </location>
</feature>
<evidence type="ECO:0000256" key="6">
    <source>
        <dbReference type="SAM" id="Phobius"/>
    </source>
</evidence>
<evidence type="ECO:0000256" key="3">
    <source>
        <dbReference type="ARBA" id="ARBA00022692"/>
    </source>
</evidence>
<dbReference type="GO" id="GO:0005886">
    <property type="term" value="C:plasma membrane"/>
    <property type="evidence" value="ECO:0007669"/>
    <property type="project" value="UniProtKB-SubCell"/>
</dbReference>
<accession>A0A1I6GR42</accession>
<evidence type="ECO:0000313" key="9">
    <source>
        <dbReference type="Proteomes" id="UP000199290"/>
    </source>
</evidence>
<sequence>MISASELRQIKHQTAVVVRMATRSRNRHTVRLFVLSFRGVPGLSSEPVTRLRIFLIEFALALGGFAIGTGEFAIMGLMPNVSTDLGVTEPQVGHLISAYALGVVVGAPLLAVIGARFFRKQLLIWLMAFYAVGNLASALADDYTGVMIARFVAGLPHGAYFGVACLVAASLVPVHQRAKAVSRVMMGLTLALLFGNPLAAWMGQSLDWRYVYFFVGLISVATLSLVIFVLPLDRQEKRQSPFSELRAFNRASIWFALAIGAIGFSGMFAVFSYLAPTLLEVTRVDEYWIPIALAVFGLGGFTGNLLGGWLFDRLGFRAVGVILLLSACILLAFPSTTGTLPVLLAACFLVAMMGALGPALQTHLMDVAHGAQNLAAASHHAAFNVANALGPWLAGMAITAGFGWSSTGYVGATTATIGLLIFLAAWRHKQKGPRNAEADSVPVS</sequence>
<evidence type="ECO:0000256" key="5">
    <source>
        <dbReference type="ARBA" id="ARBA00023136"/>
    </source>
</evidence>
<feature type="transmembrane region" description="Helical" evidence="6">
    <location>
        <begin position="381"/>
        <end position="402"/>
    </location>
</feature>
<dbReference type="STRING" id="375760.SAMN04488073_1351"/>
<dbReference type="InterPro" id="IPR050189">
    <property type="entry name" value="MFS_Efflux_Transporters"/>
</dbReference>
<feature type="transmembrane region" description="Helical" evidence="6">
    <location>
        <begin position="146"/>
        <end position="172"/>
    </location>
</feature>
<dbReference type="SUPFAM" id="SSF103473">
    <property type="entry name" value="MFS general substrate transporter"/>
    <property type="match status" value="1"/>
</dbReference>
<dbReference type="InterPro" id="IPR036259">
    <property type="entry name" value="MFS_trans_sf"/>
</dbReference>
<feature type="transmembrane region" description="Helical" evidence="6">
    <location>
        <begin position="122"/>
        <end position="140"/>
    </location>
</feature>
<dbReference type="PANTHER" id="PTHR43124:SF3">
    <property type="entry name" value="CHLORAMPHENICOL EFFLUX PUMP RV0191"/>
    <property type="match status" value="1"/>
</dbReference>
<feature type="domain" description="Major facilitator superfamily (MFS) profile" evidence="7">
    <location>
        <begin position="56"/>
        <end position="430"/>
    </location>
</feature>
<feature type="transmembrane region" description="Helical" evidence="6">
    <location>
        <begin position="339"/>
        <end position="360"/>
    </location>
</feature>
<feature type="transmembrane region" description="Helical" evidence="6">
    <location>
        <begin position="53"/>
        <end position="75"/>
    </location>
</feature>
<dbReference type="CDD" id="cd17324">
    <property type="entry name" value="MFS_NepI_like"/>
    <property type="match status" value="1"/>
</dbReference>
<dbReference type="InterPro" id="IPR011701">
    <property type="entry name" value="MFS"/>
</dbReference>
<feature type="transmembrane region" description="Helical" evidence="6">
    <location>
        <begin position="210"/>
        <end position="232"/>
    </location>
</feature>
<feature type="transmembrane region" description="Helical" evidence="6">
    <location>
        <begin position="253"/>
        <end position="275"/>
    </location>
</feature>
<evidence type="ECO:0000259" key="7">
    <source>
        <dbReference type="PROSITE" id="PS50850"/>
    </source>
</evidence>
<feature type="transmembrane region" description="Helical" evidence="6">
    <location>
        <begin position="314"/>
        <end position="333"/>
    </location>
</feature>
<evidence type="ECO:0000313" key="8">
    <source>
        <dbReference type="EMBL" id="SFR44517.1"/>
    </source>
</evidence>
<keyword evidence="3 6" id="KW-0812">Transmembrane</keyword>
<reference evidence="9" key="1">
    <citation type="submission" date="2016-10" db="EMBL/GenBank/DDBJ databases">
        <authorList>
            <person name="Varghese N."/>
            <person name="Submissions S."/>
        </authorList>
    </citation>
    <scope>NUCLEOTIDE SEQUENCE [LARGE SCALE GENOMIC DNA]</scope>
    <source>
        <strain evidence="9">CGMCC 1.6294</strain>
    </source>
</reference>
<keyword evidence="5 6" id="KW-0472">Membrane</keyword>
<gene>
    <name evidence="8" type="ORF">SAMN04488073_1351</name>
</gene>
<organism evidence="8 9">
    <name type="scientific">Marinobacter gudaonensis</name>
    <dbReference type="NCBI Taxonomy" id="375760"/>
    <lineage>
        <taxon>Bacteria</taxon>
        <taxon>Pseudomonadati</taxon>
        <taxon>Pseudomonadota</taxon>
        <taxon>Gammaproteobacteria</taxon>
        <taxon>Pseudomonadales</taxon>
        <taxon>Marinobacteraceae</taxon>
        <taxon>Marinobacter</taxon>
    </lineage>
</organism>
<protein>
    <submittedName>
        <fullName evidence="8">MFS transporter, DHA1 family, arabinose polymer transporter</fullName>
    </submittedName>
</protein>
<proteinExistence type="predicted"/>
<name>A0A1I6GR42_9GAMM</name>
<comment type="subcellular location">
    <subcellularLocation>
        <location evidence="1">Cell membrane</location>
        <topology evidence="1">Multi-pass membrane protein</topology>
    </subcellularLocation>
</comment>
<keyword evidence="9" id="KW-1185">Reference proteome</keyword>
<dbReference type="Proteomes" id="UP000199290">
    <property type="component" value="Unassembled WGS sequence"/>
</dbReference>
<dbReference type="EMBL" id="FOYV01000001">
    <property type="protein sequence ID" value="SFR44517.1"/>
    <property type="molecule type" value="Genomic_DNA"/>
</dbReference>
<dbReference type="GO" id="GO:0022857">
    <property type="term" value="F:transmembrane transporter activity"/>
    <property type="evidence" value="ECO:0007669"/>
    <property type="project" value="InterPro"/>
</dbReference>
<dbReference type="PANTHER" id="PTHR43124">
    <property type="entry name" value="PURINE EFFLUX PUMP PBUE"/>
    <property type="match status" value="1"/>
</dbReference>
<feature type="transmembrane region" description="Helical" evidence="6">
    <location>
        <begin position="287"/>
        <end position="307"/>
    </location>
</feature>
<dbReference type="InterPro" id="IPR020846">
    <property type="entry name" value="MFS_dom"/>
</dbReference>